<feature type="domain" description="Deoxynucleoside kinase" evidence="2">
    <location>
        <begin position="3"/>
        <end position="205"/>
    </location>
</feature>
<dbReference type="GO" id="GO:0005524">
    <property type="term" value="F:ATP binding"/>
    <property type="evidence" value="ECO:0007669"/>
    <property type="project" value="UniProtKB-KW"/>
</dbReference>
<keyword evidence="1" id="KW-0067">ATP-binding</keyword>
<dbReference type="SUPFAM" id="SSF52540">
    <property type="entry name" value="P-loop containing nucleoside triphosphate hydrolases"/>
    <property type="match status" value="1"/>
</dbReference>
<dbReference type="PANTHER" id="PTHR10513:SF35">
    <property type="entry name" value="DEOXYADENOSINE KINASE"/>
    <property type="match status" value="1"/>
</dbReference>
<dbReference type="EC" id="2.7.1.113" evidence="3"/>
<evidence type="ECO:0000259" key="2">
    <source>
        <dbReference type="Pfam" id="PF01712"/>
    </source>
</evidence>
<dbReference type="AlphaFoldDB" id="A0A449A937"/>
<dbReference type="Pfam" id="PF01712">
    <property type="entry name" value="dNK"/>
    <property type="match status" value="1"/>
</dbReference>
<protein>
    <submittedName>
        <fullName evidence="3">Deoxyguanosine kinase</fullName>
        <ecNumber evidence="3">2.7.1.113</ecNumber>
    </submittedName>
</protein>
<feature type="binding site" evidence="1">
    <location>
        <begin position="147"/>
        <end position="151"/>
    </location>
    <ligand>
        <name>ATP</name>
        <dbReference type="ChEBI" id="CHEBI:30616"/>
    </ligand>
</feature>
<keyword evidence="3" id="KW-0418">Kinase</keyword>
<dbReference type="PIRSF" id="PIRSF000705">
    <property type="entry name" value="DNK"/>
    <property type="match status" value="1"/>
</dbReference>
<organism evidence="3 4">
    <name type="scientific">Mycoplasmopsis bovigenitalium</name>
    <dbReference type="NCBI Taxonomy" id="2112"/>
    <lineage>
        <taxon>Bacteria</taxon>
        <taxon>Bacillati</taxon>
        <taxon>Mycoplasmatota</taxon>
        <taxon>Mycoplasmoidales</taxon>
        <taxon>Metamycoplasmataceae</taxon>
        <taxon>Mycoplasmopsis</taxon>
    </lineage>
</organism>
<sequence length="219" mass="25974">MIIGISGMIGSGKSSLTKKLLNHYKGSMILNEFEENDEEFNVFLEWLYKNEENITMSFQSYMIERHVDKFSEIKQLFIEKGKNLYNDHLFLDRFAIEHHIFASVILQDKNPHYQQAYDSMFKQMITNEETPHFAIFLDMTHETFKKRLFARGREVEVKNYEQNAEYFAKLHSVYKSKFEQLAKLYKMPFYIIDTNNLSENQVLDQAIKIIDNHIISGKG</sequence>
<gene>
    <name evidence="3" type="primary">MCYN0418_2</name>
    <name evidence="3" type="ORF">NCTC10122_00380</name>
</gene>
<dbReference type="GO" id="GO:0004138">
    <property type="term" value="F:deoxyguanosine kinase activity"/>
    <property type="evidence" value="ECO:0007669"/>
    <property type="project" value="UniProtKB-EC"/>
</dbReference>
<accession>A0A449A937</accession>
<dbReference type="RefSeq" id="WP_129687679.1">
    <property type="nucleotide sequence ID" value="NZ_LR214970.1"/>
</dbReference>
<dbReference type="EMBL" id="LR214970">
    <property type="protein sequence ID" value="VEU60778.1"/>
    <property type="molecule type" value="Genomic_DNA"/>
</dbReference>
<dbReference type="PANTHER" id="PTHR10513">
    <property type="entry name" value="DEOXYNUCLEOSIDE KINASE"/>
    <property type="match status" value="1"/>
</dbReference>
<dbReference type="InterPro" id="IPR031314">
    <property type="entry name" value="DNK_dom"/>
</dbReference>
<evidence type="ECO:0000256" key="1">
    <source>
        <dbReference type="PIRSR" id="PIRSR000705-3"/>
    </source>
</evidence>
<keyword evidence="1" id="KW-0547">Nucleotide-binding</keyword>
<name>A0A449A937_9BACT</name>
<dbReference type="Proteomes" id="UP000290942">
    <property type="component" value="Chromosome"/>
</dbReference>
<evidence type="ECO:0000313" key="4">
    <source>
        <dbReference type="Proteomes" id="UP000290942"/>
    </source>
</evidence>
<evidence type="ECO:0000313" key="3">
    <source>
        <dbReference type="EMBL" id="VEU60778.1"/>
    </source>
</evidence>
<proteinExistence type="predicted"/>
<dbReference type="InterPro" id="IPR027417">
    <property type="entry name" value="P-loop_NTPase"/>
</dbReference>
<dbReference type="InterPro" id="IPR050566">
    <property type="entry name" value="Deoxyribonucleoside_kinase"/>
</dbReference>
<dbReference type="InterPro" id="IPR002624">
    <property type="entry name" value="DCK/DGK"/>
</dbReference>
<keyword evidence="3" id="KW-0808">Transferase</keyword>
<dbReference type="Gene3D" id="3.40.50.300">
    <property type="entry name" value="P-loop containing nucleotide triphosphate hydrolases"/>
    <property type="match status" value="1"/>
</dbReference>
<reference evidence="3 4" key="1">
    <citation type="submission" date="2019-01" db="EMBL/GenBank/DDBJ databases">
        <authorList>
            <consortium name="Pathogen Informatics"/>
        </authorList>
    </citation>
    <scope>NUCLEOTIDE SEQUENCE [LARGE SCALE GENOMIC DNA]</scope>
    <source>
        <strain evidence="3 4">NCTC10122</strain>
    </source>
</reference>
<feature type="binding site" evidence="1">
    <location>
        <begin position="7"/>
        <end position="15"/>
    </location>
    <ligand>
        <name>ATP</name>
        <dbReference type="ChEBI" id="CHEBI:30616"/>
    </ligand>
</feature>
<dbReference type="GO" id="GO:0005737">
    <property type="term" value="C:cytoplasm"/>
    <property type="evidence" value="ECO:0007669"/>
    <property type="project" value="TreeGrafter"/>
</dbReference>